<sequence>MGGSICDPYDLYRIDNKLNRTHFTGMAMRKDWLVRDYFGELLFITTSGHFSTPALLCTMQEIGAHSVMFPIDYPFESIPNGCLWFDEHVPISSRDLVDIGRNNALSVLPGLAEEPHLLKVKSPRDCGVGGLRLRKGDEKEVDHGLYDRDWTERTARR</sequence>
<gene>
    <name evidence="1" type="ORF">BK809_0006553</name>
</gene>
<dbReference type="Gene3D" id="3.20.20.140">
    <property type="entry name" value="Metal-dependent hydrolases"/>
    <property type="match status" value="1"/>
</dbReference>
<dbReference type="InterPro" id="IPR032466">
    <property type="entry name" value="Metal_Hydrolase"/>
</dbReference>
<evidence type="ECO:0000313" key="2">
    <source>
        <dbReference type="Proteomes" id="UP000190776"/>
    </source>
</evidence>
<comment type="caution">
    <text evidence="1">The sequence shown here is derived from an EMBL/GenBank/DDBJ whole genome shotgun (WGS) entry which is preliminary data.</text>
</comment>
<proteinExistence type="predicted"/>
<dbReference type="OrthoDB" id="432010at2759"/>
<dbReference type="EMBL" id="MSZU01000114">
    <property type="protein sequence ID" value="OMP82243.1"/>
    <property type="molecule type" value="Genomic_DNA"/>
</dbReference>
<dbReference type="Proteomes" id="UP000190776">
    <property type="component" value="Unassembled WGS sequence"/>
</dbReference>
<protein>
    <submittedName>
        <fullName evidence="1">2,3-dihydroxybenzoate decarboxylase</fullName>
    </submittedName>
</protein>
<reference evidence="1 2" key="1">
    <citation type="submission" date="2017-01" db="EMBL/GenBank/DDBJ databases">
        <title>Draft genome sequence of Diplodia seriata F98.1, a fungal species involved in grapevine trunk diseases.</title>
        <authorList>
            <person name="Robert-Siegwald G."/>
            <person name="Vallet J."/>
            <person name="Abou-Mansour E."/>
            <person name="Xu J."/>
            <person name="Rey P."/>
            <person name="Bertsch C."/>
            <person name="Rego C."/>
            <person name="Larignon P."/>
            <person name="Fontaine F."/>
            <person name="Lebrun M.-H."/>
        </authorList>
    </citation>
    <scope>NUCLEOTIDE SEQUENCE [LARGE SCALE GENOMIC DNA]</scope>
    <source>
        <strain evidence="1 2">F98.1</strain>
    </source>
</reference>
<dbReference type="AlphaFoldDB" id="A0A1S8B4A0"/>
<dbReference type="STRING" id="420778.A0A1S8B4A0"/>
<dbReference type="SUPFAM" id="SSF51556">
    <property type="entry name" value="Metallo-dependent hydrolases"/>
    <property type="match status" value="1"/>
</dbReference>
<name>A0A1S8B4A0_9PEZI</name>
<evidence type="ECO:0000313" key="1">
    <source>
        <dbReference type="EMBL" id="OMP82243.1"/>
    </source>
</evidence>
<accession>A0A1S8B4A0</accession>
<organism evidence="1 2">
    <name type="scientific">Diplodia seriata</name>
    <dbReference type="NCBI Taxonomy" id="420778"/>
    <lineage>
        <taxon>Eukaryota</taxon>
        <taxon>Fungi</taxon>
        <taxon>Dikarya</taxon>
        <taxon>Ascomycota</taxon>
        <taxon>Pezizomycotina</taxon>
        <taxon>Dothideomycetes</taxon>
        <taxon>Dothideomycetes incertae sedis</taxon>
        <taxon>Botryosphaeriales</taxon>
        <taxon>Botryosphaeriaceae</taxon>
        <taxon>Diplodia</taxon>
    </lineage>
</organism>